<evidence type="ECO:0008006" key="5">
    <source>
        <dbReference type="Google" id="ProtNLM"/>
    </source>
</evidence>
<dbReference type="AlphaFoldDB" id="A0A9X1PJB0"/>
<comment type="caution">
    <text evidence="3">The sequence shown here is derived from an EMBL/GenBank/DDBJ whole genome shotgun (WGS) entry which is preliminary data.</text>
</comment>
<sequence length="136" mass="15957">MKKLLMLGLMAATLFFTGCATSNTGNTADNDEAYRSEEPVTNSKLNNRRLEKNLDRFAEELNLSKRQQKQLKKIDRRYARMDRKLSRNDEAKRRDHKRLAEEKRQEIIEVLTPEQQETLRALAKKGRFSLDQIFGK</sequence>
<dbReference type="Proteomes" id="UP001139000">
    <property type="component" value="Unassembled WGS sequence"/>
</dbReference>
<evidence type="ECO:0000256" key="1">
    <source>
        <dbReference type="SAM" id="MobiDB-lite"/>
    </source>
</evidence>
<reference evidence="3" key="1">
    <citation type="submission" date="2021-12" db="EMBL/GenBank/DDBJ databases">
        <title>Novel species in genus Dyadobacter.</title>
        <authorList>
            <person name="Ma C."/>
        </authorList>
    </citation>
    <scope>NUCLEOTIDE SEQUENCE</scope>
    <source>
        <strain evidence="3">LJ419</strain>
    </source>
</reference>
<dbReference type="RefSeq" id="WP_234655049.1">
    <property type="nucleotide sequence ID" value="NZ_CP094997.1"/>
</dbReference>
<dbReference type="EMBL" id="JAJTTC010000001">
    <property type="protein sequence ID" value="MCF0061786.1"/>
    <property type="molecule type" value="Genomic_DNA"/>
</dbReference>
<evidence type="ECO:0000313" key="4">
    <source>
        <dbReference type="Proteomes" id="UP001139000"/>
    </source>
</evidence>
<gene>
    <name evidence="3" type="ORF">LXM26_09795</name>
</gene>
<proteinExistence type="predicted"/>
<protein>
    <recommendedName>
        <fullName evidence="5">LTXXQ motif family protein</fullName>
    </recommendedName>
</protein>
<evidence type="ECO:0000256" key="2">
    <source>
        <dbReference type="SAM" id="SignalP"/>
    </source>
</evidence>
<keyword evidence="2" id="KW-0732">Signal</keyword>
<feature type="region of interest" description="Disordered" evidence="1">
    <location>
        <begin position="21"/>
        <end position="43"/>
    </location>
</feature>
<accession>A0A9X1PJB0</accession>
<dbReference type="PROSITE" id="PS51257">
    <property type="entry name" value="PROKAR_LIPOPROTEIN"/>
    <property type="match status" value="1"/>
</dbReference>
<keyword evidence="4" id="KW-1185">Reference proteome</keyword>
<evidence type="ECO:0000313" key="3">
    <source>
        <dbReference type="EMBL" id="MCF0061786.1"/>
    </source>
</evidence>
<feature type="chain" id="PRO_5040753660" description="LTXXQ motif family protein" evidence="2">
    <location>
        <begin position="23"/>
        <end position="136"/>
    </location>
</feature>
<organism evidence="3 4">
    <name type="scientific">Dyadobacter chenwenxiniae</name>
    <dbReference type="NCBI Taxonomy" id="2906456"/>
    <lineage>
        <taxon>Bacteria</taxon>
        <taxon>Pseudomonadati</taxon>
        <taxon>Bacteroidota</taxon>
        <taxon>Cytophagia</taxon>
        <taxon>Cytophagales</taxon>
        <taxon>Spirosomataceae</taxon>
        <taxon>Dyadobacter</taxon>
    </lineage>
</organism>
<feature type="signal peptide" evidence="2">
    <location>
        <begin position="1"/>
        <end position="22"/>
    </location>
</feature>
<name>A0A9X1PJB0_9BACT</name>